<protein>
    <submittedName>
        <fullName evidence="6">Thyrotropin-releasing hormone-degrading ectoenzyme-like protein</fullName>
    </submittedName>
</protein>
<accession>A0A0J7P0H3</accession>
<dbReference type="InterPro" id="IPR024571">
    <property type="entry name" value="ERAP1-like_C_dom"/>
</dbReference>
<dbReference type="GO" id="GO:0008270">
    <property type="term" value="F:zinc ion binding"/>
    <property type="evidence" value="ECO:0007669"/>
    <property type="project" value="InterPro"/>
</dbReference>
<dbReference type="EMBL" id="LBMM01000531">
    <property type="protein sequence ID" value="KMQ98125.1"/>
    <property type="molecule type" value="Genomic_DNA"/>
</dbReference>
<name>A0A0J7P0H3_LASNI</name>
<keyword evidence="3" id="KW-0472">Membrane</keyword>
<dbReference type="AlphaFoldDB" id="A0A0J7P0H3"/>
<dbReference type="GO" id="GO:0005886">
    <property type="term" value="C:plasma membrane"/>
    <property type="evidence" value="ECO:0007669"/>
    <property type="project" value="UniProtKB-SubCell"/>
</dbReference>
<dbReference type="GO" id="GO:0006508">
    <property type="term" value="P:proteolysis"/>
    <property type="evidence" value="ECO:0007669"/>
    <property type="project" value="TreeGrafter"/>
</dbReference>
<dbReference type="GO" id="GO:0070006">
    <property type="term" value="F:metalloaminopeptidase activity"/>
    <property type="evidence" value="ECO:0007669"/>
    <property type="project" value="TreeGrafter"/>
</dbReference>
<dbReference type="Pfam" id="PF11838">
    <property type="entry name" value="ERAP1_C"/>
    <property type="match status" value="1"/>
</dbReference>
<feature type="compositionally biased region" description="Polar residues" evidence="2">
    <location>
        <begin position="180"/>
        <end position="227"/>
    </location>
</feature>
<dbReference type="SUPFAM" id="SSF55486">
    <property type="entry name" value="Metalloproteases ('zincins'), catalytic domain"/>
    <property type="match status" value="1"/>
</dbReference>
<dbReference type="STRING" id="67767.A0A0J7P0H3"/>
<evidence type="ECO:0000313" key="7">
    <source>
        <dbReference type="Proteomes" id="UP000036403"/>
    </source>
</evidence>
<dbReference type="InterPro" id="IPR014782">
    <property type="entry name" value="Peptidase_M1_dom"/>
</dbReference>
<dbReference type="Gene3D" id="1.10.390.10">
    <property type="entry name" value="Neutral Protease Domain 2"/>
    <property type="match status" value="2"/>
</dbReference>
<feature type="region of interest" description="Disordered" evidence="2">
    <location>
        <begin position="148"/>
        <end position="256"/>
    </location>
</feature>
<gene>
    <name evidence="6" type="ORF">RF55_1520</name>
</gene>
<proteinExistence type="inferred from homology"/>
<evidence type="ECO:0000256" key="3">
    <source>
        <dbReference type="SAM" id="Phobius"/>
    </source>
</evidence>
<dbReference type="InterPro" id="IPR027268">
    <property type="entry name" value="Peptidase_M4/M1_CTD_sf"/>
</dbReference>
<keyword evidence="3" id="KW-1133">Transmembrane helix</keyword>
<dbReference type="PANTHER" id="PTHR11533:SF299">
    <property type="entry name" value="AMINOPEPTIDASE"/>
    <property type="match status" value="1"/>
</dbReference>
<evidence type="ECO:0000259" key="5">
    <source>
        <dbReference type="Pfam" id="PF11838"/>
    </source>
</evidence>
<comment type="similarity">
    <text evidence="1">Belongs to the peptidase M1 family.</text>
</comment>
<feature type="compositionally biased region" description="Low complexity" evidence="2">
    <location>
        <begin position="230"/>
        <end position="256"/>
    </location>
</feature>
<dbReference type="InterPro" id="IPR050344">
    <property type="entry name" value="Peptidase_M1_aminopeptidases"/>
</dbReference>
<feature type="compositionally biased region" description="Low complexity" evidence="2">
    <location>
        <begin position="168"/>
        <end position="179"/>
    </location>
</feature>
<dbReference type="Gene3D" id="1.25.50.20">
    <property type="match status" value="2"/>
</dbReference>
<feature type="domain" description="ERAP1-like C-terminal" evidence="5">
    <location>
        <begin position="605"/>
        <end position="754"/>
    </location>
</feature>
<comment type="caution">
    <text evidence="6">The sequence shown here is derived from an EMBL/GenBank/DDBJ whole genome shotgun (WGS) entry which is preliminary data.</text>
</comment>
<organism evidence="6 7">
    <name type="scientific">Lasius niger</name>
    <name type="common">Black garden ant</name>
    <dbReference type="NCBI Taxonomy" id="67767"/>
    <lineage>
        <taxon>Eukaryota</taxon>
        <taxon>Metazoa</taxon>
        <taxon>Ecdysozoa</taxon>
        <taxon>Arthropoda</taxon>
        <taxon>Hexapoda</taxon>
        <taxon>Insecta</taxon>
        <taxon>Pterygota</taxon>
        <taxon>Neoptera</taxon>
        <taxon>Endopterygota</taxon>
        <taxon>Hymenoptera</taxon>
        <taxon>Apocrita</taxon>
        <taxon>Aculeata</taxon>
        <taxon>Formicoidea</taxon>
        <taxon>Formicidae</taxon>
        <taxon>Formicinae</taxon>
        <taxon>Lasius</taxon>
        <taxon>Lasius</taxon>
    </lineage>
</organism>
<dbReference type="PANTHER" id="PTHR11533">
    <property type="entry name" value="PROTEASE M1 ZINC METALLOPROTEASE"/>
    <property type="match status" value="1"/>
</dbReference>
<dbReference type="GO" id="GO:0043171">
    <property type="term" value="P:peptide catabolic process"/>
    <property type="evidence" value="ECO:0007669"/>
    <property type="project" value="TreeGrafter"/>
</dbReference>
<evidence type="ECO:0000256" key="1">
    <source>
        <dbReference type="ARBA" id="ARBA00010136"/>
    </source>
</evidence>
<dbReference type="OrthoDB" id="10031169at2759"/>
<keyword evidence="7" id="KW-1185">Reference proteome</keyword>
<dbReference type="Pfam" id="PF01433">
    <property type="entry name" value="Peptidase_M1"/>
    <property type="match status" value="1"/>
</dbReference>
<sequence>MMETYSGNTALASPTEEITHQRKGGWFLTYKKLISFIVLIVIAVIVAGLIGWNIGTMPKTRIYDPLVLIKDETEEGDVIVVSISPFVHPLRYGLELTPPSDVNTTSNLKGRVIIKFRVDGTPSLSKLSLNARNITATRYKLSLIEENNARAKRRRRRRAEDDKGNQEVVANTGNVTTTTFLANVTSPQLENQETTRGEVTSYPSGNVTFSGNETSSVKNESTSVTDGQSRESANTTTSESTTSGPGTSPTITSGNGSVTEVAIQRYEEDANNGLHIIHPAVAMSPGTYSLEIDYEIMLDGKAIYSASFGESGEERSNNQVIDTFNDTPLLSPYNLAFVMGEVESLSETKAGPDKTTVTFWGDPKRRSRGIYLYDKLDQTITHLNDMFSTPYPLPKLDIIALPPRIIDNAGSLGLISLKQSLFYAADRSPMVTKTDALSALISLIGEQWLGGVIDLSLDSNHAFLADIQWDAMEEDGYSVSKPLQSNVNPAHLDFSDDNARHKKGACLIRMLHGVINDTVFRNGYRKFVARWNYSTANVDDFWEAMAEETVGLPVDITLFEVMNSWILNSGYPIVSVTRNYKEGTAVVRQDTTIAYSIAVNANCFQGYYRVHYDEENWKLLGQALEKDHEVLPAETRASLVDDVLGLAAVGLTKYATAFDFIKYMQMKERHYAPWGVLMRHLLKLNGLLYETSGFSIFQEFTVRFTSTLYSDVGWKIDEGSRLTLTALKIACAFENAECLEWSKNHFAKLKDRSDADEVLLSELLEGKIYREDETQRILRSFPQNPVAAQLAYKFVRNNWQAIVTRFSKSRLILKAFALATMNGLISKEDLDDFQTFSENNLESIKTVGYTMAMVEVHANFALKWLKESLPEVQEWLALNNATEVST</sequence>
<dbReference type="PaxDb" id="67767-A0A0J7P0H3"/>
<dbReference type="GO" id="GO:0042277">
    <property type="term" value="F:peptide binding"/>
    <property type="evidence" value="ECO:0007669"/>
    <property type="project" value="TreeGrafter"/>
</dbReference>
<reference evidence="6 7" key="1">
    <citation type="submission" date="2015-04" db="EMBL/GenBank/DDBJ databases">
        <title>Lasius niger genome sequencing.</title>
        <authorList>
            <person name="Konorov E.A."/>
            <person name="Nikitin M.A."/>
            <person name="Kirill M.V."/>
            <person name="Chang P."/>
        </authorList>
    </citation>
    <scope>NUCLEOTIDE SEQUENCE [LARGE SCALE GENOMIC DNA]</scope>
    <source>
        <tissue evidence="6">Whole</tissue>
    </source>
</reference>
<dbReference type="GO" id="GO:0005615">
    <property type="term" value="C:extracellular space"/>
    <property type="evidence" value="ECO:0007669"/>
    <property type="project" value="TreeGrafter"/>
</dbReference>
<evidence type="ECO:0000259" key="4">
    <source>
        <dbReference type="Pfam" id="PF01433"/>
    </source>
</evidence>
<evidence type="ECO:0000256" key="2">
    <source>
        <dbReference type="SAM" id="MobiDB-lite"/>
    </source>
</evidence>
<dbReference type="GO" id="GO:0005737">
    <property type="term" value="C:cytoplasm"/>
    <property type="evidence" value="ECO:0007669"/>
    <property type="project" value="TreeGrafter"/>
</dbReference>
<evidence type="ECO:0000313" key="6">
    <source>
        <dbReference type="EMBL" id="KMQ98125.1"/>
    </source>
</evidence>
<feature type="domain" description="Peptidase M1 membrane alanine aminopeptidase" evidence="4">
    <location>
        <begin position="459"/>
        <end position="565"/>
    </location>
</feature>
<feature type="transmembrane region" description="Helical" evidence="3">
    <location>
        <begin position="33"/>
        <end position="52"/>
    </location>
</feature>
<keyword evidence="3" id="KW-0812">Transmembrane</keyword>
<dbReference type="Proteomes" id="UP000036403">
    <property type="component" value="Unassembled WGS sequence"/>
</dbReference>